<dbReference type="Proteomes" id="UP000243650">
    <property type="component" value="Unassembled WGS sequence"/>
</dbReference>
<dbReference type="SUPFAM" id="SSF52540">
    <property type="entry name" value="P-loop containing nucleoside triphosphate hydrolases"/>
    <property type="match status" value="1"/>
</dbReference>
<dbReference type="EMBL" id="PVNS01000009">
    <property type="protein sequence ID" value="PRO65326.1"/>
    <property type="molecule type" value="Genomic_DNA"/>
</dbReference>
<sequence length="293" mass="31978">MMDQAQALRQKLKQSQDKKAPVETKVVSVVSGKGGVGKSNVAVNLALELKKQNKEVLIIDLDIGMANIDILIGESSTSSIVDMLEKGESIWNVIQYGPESLAYVAGGSGLNSLFELNEQMAETFTQQLESLNGAFDYIFLDMGAGVSNDSLHFLLSAQECILVTTPEPTSMTDAYAMIKYLNMYEKDLPVSIIVNRANNERDGEKTAENLMQVTKKFLKKDVHFLGSIPNDPIVWKAVRAQTPFTQYAPSSKPSKAVKKAAGDFSGSPVSGASSFNSFIGRLKKYMKGESERS</sequence>
<dbReference type="AlphaFoldDB" id="A0A2P6MGB5"/>
<organism evidence="3 4">
    <name type="scientific">Alkalicoccus urumqiensis</name>
    <name type="common">Bacillus urumqiensis</name>
    <dbReference type="NCBI Taxonomy" id="1548213"/>
    <lineage>
        <taxon>Bacteria</taxon>
        <taxon>Bacillati</taxon>
        <taxon>Bacillota</taxon>
        <taxon>Bacilli</taxon>
        <taxon>Bacillales</taxon>
        <taxon>Bacillaceae</taxon>
        <taxon>Alkalicoccus</taxon>
    </lineage>
</organism>
<keyword evidence="2" id="KW-0067">ATP-binding</keyword>
<keyword evidence="4" id="KW-1185">Reference proteome</keyword>
<evidence type="ECO:0000256" key="1">
    <source>
        <dbReference type="ARBA" id="ARBA00022741"/>
    </source>
</evidence>
<accession>A0A2P6MGB5</accession>
<protein>
    <submittedName>
        <fullName evidence="3">Cobyrinic acid a,c-diamide synthase</fullName>
    </submittedName>
</protein>
<comment type="caution">
    <text evidence="3">The sequence shown here is derived from an EMBL/GenBank/DDBJ whole genome shotgun (WGS) entry which is preliminary data.</text>
</comment>
<dbReference type="InterPro" id="IPR050625">
    <property type="entry name" value="ParA/MinD_ATPase"/>
</dbReference>
<proteinExistence type="predicted"/>
<evidence type="ECO:0000256" key="2">
    <source>
        <dbReference type="ARBA" id="ARBA00022840"/>
    </source>
</evidence>
<dbReference type="PANTHER" id="PTHR43384">
    <property type="entry name" value="SEPTUM SITE-DETERMINING PROTEIN MIND HOMOLOG, CHLOROPLASTIC-RELATED"/>
    <property type="match status" value="1"/>
</dbReference>
<dbReference type="OrthoDB" id="9816297at2"/>
<evidence type="ECO:0000313" key="4">
    <source>
        <dbReference type="Proteomes" id="UP000243650"/>
    </source>
</evidence>
<dbReference type="InterPro" id="IPR033756">
    <property type="entry name" value="YlxH/NBP35"/>
</dbReference>
<dbReference type="Pfam" id="PF10609">
    <property type="entry name" value="ParA"/>
    <property type="match status" value="1"/>
</dbReference>
<dbReference type="Gene3D" id="3.40.50.300">
    <property type="entry name" value="P-loop containing nucleotide triphosphate hydrolases"/>
    <property type="match status" value="1"/>
</dbReference>
<dbReference type="GO" id="GO:0005524">
    <property type="term" value="F:ATP binding"/>
    <property type="evidence" value="ECO:0007669"/>
    <property type="project" value="UniProtKB-KW"/>
</dbReference>
<reference evidence="3 4" key="1">
    <citation type="submission" date="2018-03" db="EMBL/GenBank/DDBJ databases">
        <title>Bacillus urumqiensis sp. nov., a moderately haloalkaliphilic bacterium isolated from a salt lake.</title>
        <authorList>
            <person name="Zhao B."/>
            <person name="Liao Z."/>
        </authorList>
    </citation>
    <scope>NUCLEOTIDE SEQUENCE [LARGE SCALE GENOMIC DNA]</scope>
    <source>
        <strain evidence="3 4">BZ-SZ-XJ18</strain>
    </source>
</reference>
<dbReference type="GO" id="GO:0016887">
    <property type="term" value="F:ATP hydrolysis activity"/>
    <property type="evidence" value="ECO:0007669"/>
    <property type="project" value="TreeGrafter"/>
</dbReference>
<dbReference type="GO" id="GO:0005829">
    <property type="term" value="C:cytosol"/>
    <property type="evidence" value="ECO:0007669"/>
    <property type="project" value="TreeGrafter"/>
</dbReference>
<keyword evidence="1" id="KW-0547">Nucleotide-binding</keyword>
<dbReference type="InterPro" id="IPR033875">
    <property type="entry name" value="FlhG"/>
</dbReference>
<dbReference type="PANTHER" id="PTHR43384:SF4">
    <property type="entry name" value="CELLULOSE BIOSYNTHESIS PROTEIN BCSQ-RELATED"/>
    <property type="match status" value="1"/>
</dbReference>
<dbReference type="PIRSF" id="PIRSF003092">
    <property type="entry name" value="MinD"/>
    <property type="match status" value="1"/>
</dbReference>
<evidence type="ECO:0000313" key="3">
    <source>
        <dbReference type="EMBL" id="PRO65326.1"/>
    </source>
</evidence>
<dbReference type="InterPro" id="IPR025501">
    <property type="entry name" value="MinD_FleN"/>
</dbReference>
<dbReference type="GO" id="GO:0051782">
    <property type="term" value="P:negative regulation of cell division"/>
    <property type="evidence" value="ECO:0007669"/>
    <property type="project" value="TreeGrafter"/>
</dbReference>
<dbReference type="InterPro" id="IPR027417">
    <property type="entry name" value="P-loop_NTPase"/>
</dbReference>
<dbReference type="CDD" id="cd02038">
    <property type="entry name" value="FlhG-like"/>
    <property type="match status" value="1"/>
</dbReference>
<name>A0A2P6MGB5_ALKUR</name>
<dbReference type="GO" id="GO:0009898">
    <property type="term" value="C:cytoplasmic side of plasma membrane"/>
    <property type="evidence" value="ECO:0007669"/>
    <property type="project" value="TreeGrafter"/>
</dbReference>
<gene>
    <name evidence="3" type="ORF">C6I21_10425</name>
</gene>